<dbReference type="EMBL" id="JARJCN010000123">
    <property type="protein sequence ID" value="KAJ7071818.1"/>
    <property type="molecule type" value="Genomic_DNA"/>
</dbReference>
<feature type="domain" description="TRIP4/RQT4 C2HC5-type zinc finger" evidence="2">
    <location>
        <begin position="75"/>
        <end position="125"/>
    </location>
</feature>
<dbReference type="Proteomes" id="UP001222325">
    <property type="component" value="Unassembled WGS sequence"/>
</dbReference>
<name>A0AAD6TNJ1_9AGAR</name>
<feature type="region of interest" description="Disordered" evidence="1">
    <location>
        <begin position="1"/>
        <end position="48"/>
    </location>
</feature>
<dbReference type="InterPro" id="IPR009349">
    <property type="entry name" value="TRIP4/RQT4_C2HC5_Znf"/>
</dbReference>
<feature type="compositionally biased region" description="Polar residues" evidence="1">
    <location>
        <begin position="1"/>
        <end position="15"/>
    </location>
</feature>
<dbReference type="GO" id="GO:0072344">
    <property type="term" value="P:rescue of stalled ribosome"/>
    <property type="evidence" value="ECO:0007669"/>
    <property type="project" value="InterPro"/>
</dbReference>
<dbReference type="GO" id="GO:0005634">
    <property type="term" value="C:nucleus"/>
    <property type="evidence" value="ECO:0007669"/>
    <property type="project" value="InterPro"/>
</dbReference>
<reference evidence="3" key="1">
    <citation type="submission" date="2023-03" db="EMBL/GenBank/DDBJ databases">
        <title>Massive genome expansion in bonnet fungi (Mycena s.s.) driven by repeated elements and novel gene families across ecological guilds.</title>
        <authorList>
            <consortium name="Lawrence Berkeley National Laboratory"/>
            <person name="Harder C.B."/>
            <person name="Miyauchi S."/>
            <person name="Viragh M."/>
            <person name="Kuo A."/>
            <person name="Thoen E."/>
            <person name="Andreopoulos B."/>
            <person name="Lu D."/>
            <person name="Skrede I."/>
            <person name="Drula E."/>
            <person name="Henrissat B."/>
            <person name="Morin E."/>
            <person name="Kohler A."/>
            <person name="Barry K."/>
            <person name="LaButti K."/>
            <person name="Morin E."/>
            <person name="Salamov A."/>
            <person name="Lipzen A."/>
            <person name="Mereny Z."/>
            <person name="Hegedus B."/>
            <person name="Baldrian P."/>
            <person name="Stursova M."/>
            <person name="Weitz H."/>
            <person name="Taylor A."/>
            <person name="Grigoriev I.V."/>
            <person name="Nagy L.G."/>
            <person name="Martin F."/>
            <person name="Kauserud H."/>
        </authorList>
    </citation>
    <scope>NUCLEOTIDE SEQUENCE</scope>
    <source>
        <strain evidence="3">CBHHK173m</strain>
    </source>
</reference>
<evidence type="ECO:0000256" key="1">
    <source>
        <dbReference type="SAM" id="MobiDB-lite"/>
    </source>
</evidence>
<dbReference type="AlphaFoldDB" id="A0AAD6TNJ1"/>
<gene>
    <name evidence="3" type="ORF">B0H15DRAFT_734854</name>
</gene>
<dbReference type="GO" id="GO:0180022">
    <property type="term" value="C:RQC-trigger complex"/>
    <property type="evidence" value="ECO:0007669"/>
    <property type="project" value="InterPro"/>
</dbReference>
<dbReference type="GO" id="GO:0008270">
    <property type="term" value="F:zinc ion binding"/>
    <property type="evidence" value="ECO:0007669"/>
    <property type="project" value="InterPro"/>
</dbReference>
<keyword evidence="4" id="KW-1185">Reference proteome</keyword>
<evidence type="ECO:0000259" key="2">
    <source>
        <dbReference type="Pfam" id="PF06221"/>
    </source>
</evidence>
<feature type="compositionally biased region" description="Basic and acidic residues" evidence="1">
    <location>
        <begin position="36"/>
        <end position="45"/>
    </location>
</feature>
<dbReference type="Pfam" id="PF06221">
    <property type="entry name" value="zf-C2HC5"/>
    <property type="match status" value="1"/>
</dbReference>
<accession>A0AAD6TNJ1</accession>
<comment type="caution">
    <text evidence="3">The sequence shown here is derived from an EMBL/GenBank/DDBJ whole genome shotgun (WGS) entry which is preliminary data.</text>
</comment>
<feature type="non-terminal residue" evidence="3">
    <location>
        <position position="1"/>
    </location>
</feature>
<evidence type="ECO:0000313" key="4">
    <source>
        <dbReference type="Proteomes" id="UP001222325"/>
    </source>
</evidence>
<proteinExistence type="predicted"/>
<organism evidence="3 4">
    <name type="scientific">Mycena belliarum</name>
    <dbReference type="NCBI Taxonomy" id="1033014"/>
    <lineage>
        <taxon>Eukaryota</taxon>
        <taxon>Fungi</taxon>
        <taxon>Dikarya</taxon>
        <taxon>Basidiomycota</taxon>
        <taxon>Agaricomycotina</taxon>
        <taxon>Agaricomycetes</taxon>
        <taxon>Agaricomycetidae</taxon>
        <taxon>Agaricales</taxon>
        <taxon>Marasmiineae</taxon>
        <taxon>Mycenaceae</taxon>
        <taxon>Mycena</taxon>
    </lineage>
</organism>
<protein>
    <recommendedName>
        <fullName evidence="2">TRIP4/RQT4 C2HC5-type zinc finger domain-containing protein</fullName>
    </recommendedName>
</protein>
<evidence type="ECO:0000313" key="3">
    <source>
        <dbReference type="EMBL" id="KAJ7071818.1"/>
    </source>
</evidence>
<sequence>MHQQTPWTEKGSTLPSDRIRPPAPPTPKNAAKGKRKAEPEPELPKSKAVRALEGLRNAMRVGVGGMEKYATPKGGCFCQARMHALSPHAPLCRACGLALCTLKSPAQTCSSCAEPILAAPQRTALLERLDARL</sequence>